<protein>
    <submittedName>
        <fullName evidence="2">Uncharacterized protein</fullName>
    </submittedName>
</protein>
<dbReference type="Proteomes" id="UP001237448">
    <property type="component" value="Unassembled WGS sequence"/>
</dbReference>
<reference evidence="2 3" key="1">
    <citation type="submission" date="2023-07" db="EMBL/GenBank/DDBJ databases">
        <title>Genomic Encyclopedia of Type Strains, Phase IV (KMG-IV): sequencing the most valuable type-strain genomes for metagenomic binning, comparative biology and taxonomic classification.</title>
        <authorList>
            <person name="Goeker M."/>
        </authorList>
    </citation>
    <scope>NUCLEOTIDE SEQUENCE [LARGE SCALE GENOMIC DNA]</scope>
    <source>
        <strain evidence="2 3">DSM 5896</strain>
    </source>
</reference>
<evidence type="ECO:0000313" key="3">
    <source>
        <dbReference type="Proteomes" id="UP001237448"/>
    </source>
</evidence>
<feature type="region of interest" description="Disordered" evidence="1">
    <location>
        <begin position="52"/>
        <end position="73"/>
    </location>
</feature>
<evidence type="ECO:0000256" key="1">
    <source>
        <dbReference type="SAM" id="MobiDB-lite"/>
    </source>
</evidence>
<gene>
    <name evidence="2" type="ORF">J3R73_000187</name>
</gene>
<organism evidence="2 3">
    <name type="scientific">Labrys monachus</name>
    <dbReference type="NCBI Taxonomy" id="217067"/>
    <lineage>
        <taxon>Bacteria</taxon>
        <taxon>Pseudomonadati</taxon>
        <taxon>Pseudomonadota</taxon>
        <taxon>Alphaproteobacteria</taxon>
        <taxon>Hyphomicrobiales</taxon>
        <taxon>Xanthobacteraceae</taxon>
        <taxon>Labrys</taxon>
    </lineage>
</organism>
<comment type="caution">
    <text evidence="2">The sequence shown here is derived from an EMBL/GenBank/DDBJ whole genome shotgun (WGS) entry which is preliminary data.</text>
</comment>
<keyword evidence="3" id="KW-1185">Reference proteome</keyword>
<name>A0ABU0F749_9HYPH</name>
<dbReference type="EMBL" id="JAUSVK010000001">
    <property type="protein sequence ID" value="MDQ0390395.1"/>
    <property type="molecule type" value="Genomic_DNA"/>
</dbReference>
<accession>A0ABU0F749</accession>
<sequence length="73" mass="7854">MTGTNELHDMQFQLALREAESRLVALRGGDAGVTLPESAALARLLKAGVKPDEAANRVHAGKAHRSDISRDFD</sequence>
<evidence type="ECO:0000313" key="2">
    <source>
        <dbReference type="EMBL" id="MDQ0390395.1"/>
    </source>
</evidence>
<proteinExistence type="predicted"/>
<feature type="compositionally biased region" description="Basic and acidic residues" evidence="1">
    <location>
        <begin position="64"/>
        <end position="73"/>
    </location>
</feature>
<dbReference type="RefSeq" id="WP_307421587.1">
    <property type="nucleotide sequence ID" value="NZ_JAUSVK010000001.1"/>
</dbReference>